<dbReference type="STRING" id="630390.A0A180H632"/>
<evidence type="ECO:0000256" key="1">
    <source>
        <dbReference type="SAM" id="MobiDB-lite"/>
    </source>
</evidence>
<reference evidence="3" key="1">
    <citation type="submission" date="2009-11" db="EMBL/GenBank/DDBJ databases">
        <authorList>
            <consortium name="The Broad Institute Genome Sequencing Platform"/>
            <person name="Ward D."/>
            <person name="Feldgarden M."/>
            <person name="Earl A."/>
            <person name="Young S.K."/>
            <person name="Zeng Q."/>
            <person name="Koehrsen M."/>
            <person name="Alvarado L."/>
            <person name="Berlin A."/>
            <person name="Bochicchio J."/>
            <person name="Borenstein D."/>
            <person name="Chapman S.B."/>
            <person name="Chen Z."/>
            <person name="Engels R."/>
            <person name="Freedman E."/>
            <person name="Gellesch M."/>
            <person name="Goldberg J."/>
            <person name="Griggs A."/>
            <person name="Gujja S."/>
            <person name="Heilman E."/>
            <person name="Heiman D."/>
            <person name="Hepburn T."/>
            <person name="Howarth C."/>
            <person name="Jen D."/>
            <person name="Larson L."/>
            <person name="Lewis B."/>
            <person name="Mehta T."/>
            <person name="Park D."/>
            <person name="Pearson M."/>
            <person name="Roberts A."/>
            <person name="Saif S."/>
            <person name="Shea T."/>
            <person name="Shenoy N."/>
            <person name="Sisk P."/>
            <person name="Stolte C."/>
            <person name="Sykes S."/>
            <person name="Thomson T."/>
            <person name="Walk T."/>
            <person name="White J."/>
            <person name="Yandava C."/>
            <person name="Izard J."/>
            <person name="Baranova O.V."/>
            <person name="Blanton J.M."/>
            <person name="Tanner A.C."/>
            <person name="Dewhirst F.E."/>
            <person name="Haas B."/>
            <person name="Nusbaum C."/>
            <person name="Birren B."/>
        </authorList>
    </citation>
    <scope>NUCLEOTIDE SEQUENCE [LARGE SCALE GENOMIC DNA]</scope>
    <source>
        <strain evidence="3">1-1 BBBD Race 1</strain>
    </source>
</reference>
<dbReference type="PANTHER" id="PTHR45125:SF3">
    <property type="entry name" value="NO-APICAL-MERISTEM-ASSOCIATED CARBOXY-TERMINAL DOMAIN PROTEIN"/>
    <property type="match status" value="1"/>
</dbReference>
<reference evidence="4" key="4">
    <citation type="submission" date="2025-05" db="UniProtKB">
        <authorList>
            <consortium name="EnsemblFungi"/>
        </authorList>
    </citation>
    <scope>IDENTIFICATION</scope>
    <source>
        <strain evidence="4">isolate 1-1 / race 1 (BBBD)</strain>
    </source>
</reference>
<evidence type="ECO:0000313" key="4">
    <source>
        <dbReference type="EnsemblFungi" id="PTTG_01416-t43_1-p1"/>
    </source>
</evidence>
<evidence type="ECO:0000259" key="2">
    <source>
        <dbReference type="Pfam" id="PF14303"/>
    </source>
</evidence>
<dbReference type="Proteomes" id="UP000005240">
    <property type="component" value="Unassembled WGS sequence"/>
</dbReference>
<feature type="domain" description="No apical meristem-associated C-terminal" evidence="2">
    <location>
        <begin position="204"/>
        <end position="352"/>
    </location>
</feature>
<dbReference type="VEuPathDB" id="FungiDB:PTTG_01416"/>
<accession>A0A180H632</accession>
<reference evidence="4 5" key="3">
    <citation type="journal article" date="2017" name="G3 (Bethesda)">
        <title>Comparative analysis highlights variable genome content of wheat rusts and divergence of the mating loci.</title>
        <authorList>
            <person name="Cuomo C.A."/>
            <person name="Bakkeren G."/>
            <person name="Khalil H.B."/>
            <person name="Panwar V."/>
            <person name="Joly D."/>
            <person name="Linning R."/>
            <person name="Sakthikumar S."/>
            <person name="Song X."/>
            <person name="Adiconis X."/>
            <person name="Fan L."/>
            <person name="Goldberg J.M."/>
            <person name="Levin J.Z."/>
            <person name="Young S."/>
            <person name="Zeng Q."/>
            <person name="Anikster Y."/>
            <person name="Bruce M."/>
            <person name="Wang M."/>
            <person name="Yin C."/>
            <person name="McCallum B."/>
            <person name="Szabo L.J."/>
            <person name="Hulbert S."/>
            <person name="Chen X."/>
            <person name="Fellers J.P."/>
        </authorList>
    </citation>
    <scope>NUCLEOTIDE SEQUENCE</scope>
    <source>
        <strain evidence="5">Isolate 1-1 / race 1 (BBBD)</strain>
        <strain evidence="4">isolate 1-1 / race 1 (BBBD)</strain>
    </source>
</reference>
<feature type="compositionally biased region" description="Basic residues" evidence="1">
    <location>
        <begin position="72"/>
        <end position="84"/>
    </location>
</feature>
<keyword evidence="5" id="KW-1185">Reference proteome</keyword>
<evidence type="ECO:0000313" key="5">
    <source>
        <dbReference type="Proteomes" id="UP000005240"/>
    </source>
</evidence>
<dbReference type="InterPro" id="IPR029466">
    <property type="entry name" value="NAM-associated_C"/>
</dbReference>
<protein>
    <submittedName>
        <fullName evidence="4">NAM-associated domain-containing protein</fullName>
    </submittedName>
</protein>
<name>A0A180H632_PUCT1</name>
<dbReference type="EMBL" id="ADAS02000001">
    <property type="protein sequence ID" value="OAV99982.1"/>
    <property type="molecule type" value="Genomic_DNA"/>
</dbReference>
<feature type="region of interest" description="Disordered" evidence="1">
    <location>
        <begin position="1"/>
        <end position="103"/>
    </location>
</feature>
<dbReference type="EnsemblFungi" id="PTTG_01416-t43_1">
    <property type="protein sequence ID" value="PTTG_01416-t43_1-p1"/>
    <property type="gene ID" value="PTTG_01416"/>
</dbReference>
<dbReference type="PANTHER" id="PTHR45125">
    <property type="entry name" value="F21J9.4-RELATED"/>
    <property type="match status" value="1"/>
</dbReference>
<feature type="region of interest" description="Disordered" evidence="1">
    <location>
        <begin position="236"/>
        <end position="262"/>
    </location>
</feature>
<feature type="region of interest" description="Disordered" evidence="1">
    <location>
        <begin position="355"/>
        <end position="423"/>
    </location>
</feature>
<proteinExistence type="predicted"/>
<sequence>MPSSTHPNPLSTPTQTPTPKQSKKRKNTKAAAAPAKAEIGNDEAATKRKTTKAGAALPIEVDTDDAEPAPRPSKKPRKPIKKKAKDLVQEASDEDEKKVRAPNYKEDEDVQICRSWLEISKDPLNSTNQTATTFWARVREHYMTQIREHDCPIDSIKYRWQSIQRATNKFHGCFKQVTHANQSGTNNSDRLTAALKLDHSIEKRSYKHLQCYHVLSPSPKWLSYCEQLEQKKSEVPSDAKKTDFASDVSVPQSEAASDVTAIPTSDAREPIRPIGNKKAKDARAEEVKDTKWKQDLVKVQRDLANQSQAQIAILAEQKEAVIAMADESVMKVDPETIPEGRRAFFRWKQDKIMEKMQKEQQKKKKEEKKRKEEEEKRRRKKKRKRRGTKLKKKQKPINKSTRSKSQKKRLHKRRLLQQKPALFNQDQSNTRLNFRSILWMKAIKKIARGREKLNLKKKTVKEKRKKAKMKKMKNKKN</sequence>
<feature type="compositionally biased region" description="Basic residues" evidence="1">
    <location>
        <begin position="377"/>
        <end position="416"/>
    </location>
</feature>
<organism evidence="3">
    <name type="scientific">Puccinia triticina (isolate 1-1 / race 1 (BBBD))</name>
    <name type="common">Brown leaf rust fungus</name>
    <dbReference type="NCBI Taxonomy" id="630390"/>
    <lineage>
        <taxon>Eukaryota</taxon>
        <taxon>Fungi</taxon>
        <taxon>Dikarya</taxon>
        <taxon>Basidiomycota</taxon>
        <taxon>Pucciniomycotina</taxon>
        <taxon>Pucciniomycetes</taxon>
        <taxon>Pucciniales</taxon>
        <taxon>Pucciniaceae</taxon>
        <taxon>Puccinia</taxon>
    </lineage>
</organism>
<dbReference type="Pfam" id="PF14303">
    <property type="entry name" value="NAM-associated"/>
    <property type="match status" value="1"/>
</dbReference>
<reference evidence="3" key="2">
    <citation type="submission" date="2016-05" db="EMBL/GenBank/DDBJ databases">
        <title>Comparative analysis highlights variable genome content of wheat rusts and divergence of the mating loci.</title>
        <authorList>
            <person name="Cuomo C.A."/>
            <person name="Bakkeren G."/>
            <person name="Szabo L."/>
            <person name="Khalil H."/>
            <person name="Joly D."/>
            <person name="Goldberg J."/>
            <person name="Young S."/>
            <person name="Zeng Q."/>
            <person name="Fellers J."/>
        </authorList>
    </citation>
    <scope>NUCLEOTIDE SEQUENCE [LARGE SCALE GENOMIC DNA]</scope>
    <source>
        <strain evidence="3">1-1 BBBD Race 1</strain>
    </source>
</reference>
<evidence type="ECO:0000313" key="3">
    <source>
        <dbReference type="EMBL" id="OAV99982.1"/>
    </source>
</evidence>
<gene>
    <name evidence="3" type="ORF">PTTG_01416</name>
</gene>
<feature type="region of interest" description="Disordered" evidence="1">
    <location>
        <begin position="458"/>
        <end position="477"/>
    </location>
</feature>
<feature type="compositionally biased region" description="Low complexity" evidence="1">
    <location>
        <begin position="11"/>
        <end position="20"/>
    </location>
</feature>
<dbReference type="OrthoDB" id="7763131at2759"/>
<dbReference type="AlphaFoldDB" id="A0A180H632"/>